<dbReference type="AlphaFoldDB" id="A0A264W7B0"/>
<protein>
    <submittedName>
        <fullName evidence="1">Uncharacterized protein</fullName>
    </submittedName>
</protein>
<gene>
    <name evidence="1" type="ORF">CF394_00770</name>
</gene>
<reference evidence="1 2" key="1">
    <citation type="submission" date="2017-07" db="EMBL/GenBank/DDBJ databases">
        <title>Tetzosporium hominis gen.nov. sp.nov.</title>
        <authorList>
            <person name="Tetz G."/>
            <person name="Tetz V."/>
        </authorList>
    </citation>
    <scope>NUCLEOTIDE SEQUENCE [LARGE SCALE GENOMIC DNA]</scope>
    <source>
        <strain evidence="1 2">VT-49</strain>
    </source>
</reference>
<organism evidence="1 2">
    <name type="scientific">Tetzosporium hominis</name>
    <dbReference type="NCBI Taxonomy" id="2020506"/>
    <lineage>
        <taxon>Bacteria</taxon>
        <taxon>Bacillati</taxon>
        <taxon>Bacillota</taxon>
        <taxon>Bacilli</taxon>
        <taxon>Bacillales</taxon>
        <taxon>Caryophanaceae</taxon>
        <taxon>Tetzosporium</taxon>
    </lineage>
</organism>
<evidence type="ECO:0000313" key="1">
    <source>
        <dbReference type="EMBL" id="OZS79470.1"/>
    </source>
</evidence>
<name>A0A264W7B0_9BACL</name>
<accession>A0A264W7B0</accession>
<comment type="caution">
    <text evidence="1">The sequence shown here is derived from an EMBL/GenBank/DDBJ whole genome shotgun (WGS) entry which is preliminary data.</text>
</comment>
<keyword evidence="2" id="KW-1185">Reference proteome</keyword>
<evidence type="ECO:0000313" key="2">
    <source>
        <dbReference type="Proteomes" id="UP000217065"/>
    </source>
</evidence>
<dbReference type="Proteomes" id="UP000217065">
    <property type="component" value="Unassembled WGS sequence"/>
</dbReference>
<dbReference type="EMBL" id="NOKQ01000128">
    <property type="protein sequence ID" value="OZS79470.1"/>
    <property type="molecule type" value="Genomic_DNA"/>
</dbReference>
<proteinExistence type="predicted"/>
<sequence>MSENKTLNPLVTELIQYKLNCIDESIESNVAYSEKLGAEVQKTKENIDRLREEKYTLMTILKTGDATLVGAIYRESPKEFKVRE</sequence>
<dbReference type="RefSeq" id="WP_094941376.1">
    <property type="nucleotide sequence ID" value="NZ_NOKQ01000128.1"/>
</dbReference>